<evidence type="ECO:0000313" key="2">
    <source>
        <dbReference type="EMBL" id="PIR78562.1"/>
    </source>
</evidence>
<dbReference type="EMBL" id="PFBU01000017">
    <property type="protein sequence ID" value="PIR78562.1"/>
    <property type="molecule type" value="Genomic_DNA"/>
</dbReference>
<protein>
    <submittedName>
        <fullName evidence="2">Uncharacterized protein</fullName>
    </submittedName>
</protein>
<evidence type="ECO:0000313" key="3">
    <source>
        <dbReference type="Proteomes" id="UP000230852"/>
    </source>
</evidence>
<dbReference type="Proteomes" id="UP000230852">
    <property type="component" value="Unassembled WGS sequence"/>
</dbReference>
<accession>A0A2H0U164</accession>
<feature type="region of interest" description="Disordered" evidence="1">
    <location>
        <begin position="69"/>
        <end position="92"/>
    </location>
</feature>
<organism evidence="2 3">
    <name type="scientific">Candidatus Magasanikbacteria bacterium CG10_big_fil_rev_8_21_14_0_10_36_16</name>
    <dbReference type="NCBI Taxonomy" id="1974645"/>
    <lineage>
        <taxon>Bacteria</taxon>
        <taxon>Candidatus Magasanikiibacteriota</taxon>
    </lineage>
</organism>
<reference evidence="3" key="1">
    <citation type="submission" date="2017-09" db="EMBL/GenBank/DDBJ databases">
        <title>Depth-based differentiation of microbial function through sediment-hosted aquifers and enrichment of novel symbionts in the deep terrestrial subsurface.</title>
        <authorList>
            <person name="Probst A.J."/>
            <person name="Ladd B."/>
            <person name="Jarett J.K."/>
            <person name="Geller-Mcgrath D.E."/>
            <person name="Sieber C.M.K."/>
            <person name="Emerson J.B."/>
            <person name="Anantharaman K."/>
            <person name="Thomas B.C."/>
            <person name="Malmstrom R."/>
            <person name="Stieglmeier M."/>
            <person name="Klingl A."/>
            <person name="Woyke T."/>
            <person name="Ryan C.M."/>
            <person name="Banfield J.F."/>
        </authorList>
    </citation>
    <scope>NUCLEOTIDE SEQUENCE [LARGE SCALE GENOMIC DNA]</scope>
</reference>
<name>A0A2H0U164_9BACT</name>
<comment type="caution">
    <text evidence="2">The sequence shown here is derived from an EMBL/GenBank/DDBJ whole genome shotgun (WGS) entry which is preliminary data.</text>
</comment>
<gene>
    <name evidence="2" type="ORF">COU28_00985</name>
</gene>
<proteinExistence type="predicted"/>
<sequence length="92" mass="10686">MEKKLSPRITELNSQIHESVTSGLRHRLDEGFEETFRSTRNPAVNTRESIHETFGLDPGSNFVHMNEEDFMSENRPLPDTKVPKKPTKKYRS</sequence>
<evidence type="ECO:0000256" key="1">
    <source>
        <dbReference type="SAM" id="MobiDB-lite"/>
    </source>
</evidence>
<dbReference type="AlphaFoldDB" id="A0A2H0U164"/>
<feature type="compositionally biased region" description="Basic residues" evidence="1">
    <location>
        <begin position="83"/>
        <end position="92"/>
    </location>
</feature>